<feature type="transmembrane region" description="Helical" evidence="1">
    <location>
        <begin position="12"/>
        <end position="30"/>
    </location>
</feature>
<keyword evidence="3" id="KW-1185">Reference proteome</keyword>
<name>A0A326RTE5_9BACT</name>
<reference evidence="2 3" key="1">
    <citation type="submission" date="2018-06" db="EMBL/GenBank/DDBJ databases">
        <title>Genomic Encyclopedia of Archaeal and Bacterial Type Strains, Phase II (KMG-II): from individual species to whole genera.</title>
        <authorList>
            <person name="Goeker M."/>
        </authorList>
    </citation>
    <scope>NUCLEOTIDE SEQUENCE [LARGE SCALE GENOMIC DNA]</scope>
    <source>
        <strain evidence="2 3">T4</strain>
    </source>
</reference>
<evidence type="ECO:0000256" key="1">
    <source>
        <dbReference type="SAM" id="Phobius"/>
    </source>
</evidence>
<accession>A0A326RTE5</accession>
<sequence>MIYSILENGGLVILAFAVVFGVLFLHFLLFREYQKQDKFHQARIADLQRLVALELERSGHFSDQVDFLGKQKELTQDQLELIKLQVEAMKKGEKKD</sequence>
<proteinExistence type="predicted"/>
<keyword evidence="1" id="KW-0472">Membrane</keyword>
<comment type="caution">
    <text evidence="2">The sequence shown here is derived from an EMBL/GenBank/DDBJ whole genome shotgun (WGS) entry which is preliminary data.</text>
</comment>
<dbReference type="OrthoDB" id="827059at2"/>
<dbReference type="AlphaFoldDB" id="A0A326RTE5"/>
<organism evidence="2 3">
    <name type="scientific">Algoriphagus aquaeductus</name>
    <dbReference type="NCBI Taxonomy" id="475299"/>
    <lineage>
        <taxon>Bacteria</taxon>
        <taxon>Pseudomonadati</taxon>
        <taxon>Bacteroidota</taxon>
        <taxon>Cytophagia</taxon>
        <taxon>Cytophagales</taxon>
        <taxon>Cyclobacteriaceae</taxon>
        <taxon>Algoriphagus</taxon>
    </lineage>
</organism>
<keyword evidence="1" id="KW-1133">Transmembrane helix</keyword>
<dbReference type="RefSeq" id="WP_111392691.1">
    <property type="nucleotide sequence ID" value="NZ_QKTX01000006.1"/>
</dbReference>
<dbReference type="EMBL" id="QKTX01000006">
    <property type="protein sequence ID" value="PZV83437.1"/>
    <property type="molecule type" value="Genomic_DNA"/>
</dbReference>
<dbReference type="Proteomes" id="UP000248917">
    <property type="component" value="Unassembled WGS sequence"/>
</dbReference>
<keyword evidence="1" id="KW-0812">Transmembrane</keyword>
<protein>
    <submittedName>
        <fullName evidence="2">Uncharacterized protein</fullName>
    </submittedName>
</protein>
<gene>
    <name evidence="2" type="ORF">CLV31_10650</name>
</gene>
<evidence type="ECO:0000313" key="3">
    <source>
        <dbReference type="Proteomes" id="UP000248917"/>
    </source>
</evidence>
<evidence type="ECO:0000313" key="2">
    <source>
        <dbReference type="EMBL" id="PZV83437.1"/>
    </source>
</evidence>